<dbReference type="Gene3D" id="3.90.1300.10">
    <property type="entry name" value="Amidase signature (AS) domain"/>
    <property type="match status" value="1"/>
</dbReference>
<dbReference type="Pfam" id="PF01425">
    <property type="entry name" value="Amidase"/>
    <property type="match status" value="1"/>
</dbReference>
<dbReference type="PANTHER" id="PTHR11895">
    <property type="entry name" value="TRANSAMIDASE"/>
    <property type="match status" value="1"/>
</dbReference>
<name>A0A229FT65_9BURK</name>
<organism evidence="3 4">
    <name type="scientific">Polynucleobacter cosmopolitanus</name>
    <dbReference type="NCBI Taxonomy" id="351345"/>
    <lineage>
        <taxon>Bacteria</taxon>
        <taxon>Pseudomonadati</taxon>
        <taxon>Pseudomonadota</taxon>
        <taxon>Betaproteobacteria</taxon>
        <taxon>Burkholderiales</taxon>
        <taxon>Burkholderiaceae</taxon>
        <taxon>Polynucleobacter</taxon>
    </lineage>
</organism>
<dbReference type="EMBL" id="NJGG01000002">
    <property type="protein sequence ID" value="OXL14870.1"/>
    <property type="molecule type" value="Genomic_DNA"/>
</dbReference>
<protein>
    <submittedName>
        <fullName evidence="3">Amidase</fullName>
    </submittedName>
</protein>
<dbReference type="InterPro" id="IPR000120">
    <property type="entry name" value="Amidase"/>
</dbReference>
<evidence type="ECO:0000313" key="3">
    <source>
        <dbReference type="EMBL" id="OXL14870.1"/>
    </source>
</evidence>
<comment type="caution">
    <text evidence="3">The sequence shown here is derived from an EMBL/GenBank/DDBJ whole genome shotgun (WGS) entry which is preliminary data.</text>
</comment>
<dbReference type="OrthoDB" id="8641877at2"/>
<evidence type="ECO:0000313" key="4">
    <source>
        <dbReference type="Proteomes" id="UP000215188"/>
    </source>
</evidence>
<dbReference type="AlphaFoldDB" id="A0A229FT65"/>
<proteinExistence type="predicted"/>
<sequence length="428" mass="46102">MKKPYQLSATEAAKKIQANQLSSEELLRSCIERIEEKESSTQAWVETNFKAAIDRARYLDRSANQGLLHGLPFGVKDLFDTHDFPTRYGSPIYENNRPNSDAVHVSLMRQAGGILLGKTVTTEFATFKGGKTRNPRNPEYTPGGSSSGSAAAVADEMIPLATGSQTAASVIRPAAFCGVVGYKPTYGKISLGGAKSLSPSLDTLGSFSRTVEDAALCVAVMSGDTALAKIDKLNKKLRIGTCLTYDGHLASADTVAAIAHAALLAEDLFKVSVLEIKLPAIFKKMSELQGRIMWSESARSFSFEQTNHAEELSQQLRGLIKQGAAISYEQYNADLIVAEQARMSIDQLLSNEIDVIIAPSAIGEAPHGHTSTGDPIFCRVWTLMGLPCITLPLFKGPNGMPVGVQLVARRGRDRLLLSVADALLKAQM</sequence>
<dbReference type="PANTHER" id="PTHR11895:SF176">
    <property type="entry name" value="AMIDASE AMID-RELATED"/>
    <property type="match status" value="1"/>
</dbReference>
<dbReference type="InterPro" id="IPR023631">
    <property type="entry name" value="Amidase_dom"/>
</dbReference>
<keyword evidence="4" id="KW-1185">Reference proteome</keyword>
<gene>
    <name evidence="3" type="ORF">AOC33_05985</name>
</gene>
<evidence type="ECO:0000259" key="2">
    <source>
        <dbReference type="Pfam" id="PF01425"/>
    </source>
</evidence>
<evidence type="ECO:0000256" key="1">
    <source>
        <dbReference type="SAM" id="MobiDB-lite"/>
    </source>
</evidence>
<dbReference type="RefSeq" id="WP_089515789.1">
    <property type="nucleotide sequence ID" value="NZ_NJGG01000002.1"/>
</dbReference>
<feature type="region of interest" description="Disordered" evidence="1">
    <location>
        <begin position="128"/>
        <end position="148"/>
    </location>
</feature>
<reference evidence="3 4" key="1">
    <citation type="submission" date="2017-06" db="EMBL/GenBank/DDBJ databases">
        <title>Reclassification of a Polynucleobacter cosmopolitanus strain isolated from tropical Lake Victoria as Polynucleobacter victoriensis comb. nov.</title>
        <authorList>
            <person name="Hahn M.W."/>
        </authorList>
    </citation>
    <scope>NUCLEOTIDE SEQUENCE [LARGE SCALE GENOMIC DNA]</scope>
    <source>
        <strain evidence="3 4">MWH-MoIso2</strain>
    </source>
</reference>
<accession>A0A229FT65</accession>
<dbReference type="GO" id="GO:0003824">
    <property type="term" value="F:catalytic activity"/>
    <property type="evidence" value="ECO:0007669"/>
    <property type="project" value="InterPro"/>
</dbReference>
<dbReference type="SUPFAM" id="SSF75304">
    <property type="entry name" value="Amidase signature (AS) enzymes"/>
    <property type="match status" value="1"/>
</dbReference>
<dbReference type="Proteomes" id="UP000215188">
    <property type="component" value="Unassembled WGS sequence"/>
</dbReference>
<dbReference type="InterPro" id="IPR036928">
    <property type="entry name" value="AS_sf"/>
</dbReference>
<feature type="domain" description="Amidase" evidence="2">
    <location>
        <begin position="25"/>
        <end position="417"/>
    </location>
</feature>